<keyword evidence="1" id="KW-1133">Transmembrane helix</keyword>
<keyword evidence="1" id="KW-0472">Membrane</keyword>
<feature type="transmembrane region" description="Helical" evidence="1">
    <location>
        <begin position="51"/>
        <end position="84"/>
    </location>
</feature>
<name>A0ABW3LLA5_9BACI</name>
<keyword evidence="1" id="KW-0812">Transmembrane</keyword>
<accession>A0ABW3LLA5</accession>
<dbReference type="Proteomes" id="UP001597040">
    <property type="component" value="Unassembled WGS sequence"/>
</dbReference>
<keyword evidence="2" id="KW-0282">Flagellum</keyword>
<gene>
    <name evidence="2" type="ORF">ACFQ3N_10420</name>
</gene>
<proteinExistence type="predicted"/>
<evidence type="ECO:0000256" key="1">
    <source>
        <dbReference type="SAM" id="Phobius"/>
    </source>
</evidence>
<organism evidence="2 3">
    <name type="scientific">Virgibacillus byunsanensis</name>
    <dbReference type="NCBI Taxonomy" id="570945"/>
    <lineage>
        <taxon>Bacteria</taxon>
        <taxon>Bacillati</taxon>
        <taxon>Bacillota</taxon>
        <taxon>Bacilli</taxon>
        <taxon>Bacillales</taxon>
        <taxon>Bacillaceae</taxon>
        <taxon>Virgibacillus</taxon>
    </lineage>
</organism>
<comment type="caution">
    <text evidence="2">The sequence shown here is derived from an EMBL/GenBank/DDBJ whole genome shotgun (WGS) entry which is preliminary data.</text>
</comment>
<evidence type="ECO:0000313" key="3">
    <source>
        <dbReference type="Proteomes" id="UP001597040"/>
    </source>
</evidence>
<keyword evidence="2" id="KW-0969">Cilium</keyword>
<dbReference type="RefSeq" id="WP_390362124.1">
    <property type="nucleotide sequence ID" value="NZ_JBHTKJ010000026.1"/>
</dbReference>
<keyword evidence="3" id="KW-1185">Reference proteome</keyword>
<evidence type="ECO:0000313" key="2">
    <source>
        <dbReference type="EMBL" id="MFD1038802.1"/>
    </source>
</evidence>
<reference evidence="3" key="1">
    <citation type="journal article" date="2019" name="Int. J. Syst. Evol. Microbiol.">
        <title>The Global Catalogue of Microorganisms (GCM) 10K type strain sequencing project: providing services to taxonomists for standard genome sequencing and annotation.</title>
        <authorList>
            <consortium name="The Broad Institute Genomics Platform"/>
            <consortium name="The Broad Institute Genome Sequencing Center for Infectious Disease"/>
            <person name="Wu L."/>
            <person name="Ma J."/>
        </authorList>
    </citation>
    <scope>NUCLEOTIDE SEQUENCE [LARGE SCALE GENOMIC DNA]</scope>
    <source>
        <strain evidence="3">CCUG 56754</strain>
    </source>
</reference>
<keyword evidence="2" id="KW-0966">Cell projection</keyword>
<sequence>MKKFMLFIGGLIALLILLANLGPMVLLGLSIWLLYVIFKQFIKSDSTGGKIGWVILGLLVLSIALSNIYAVLGVAAAYVLYLIYTNWKKDDGQSAEQVVESNDPFANFERQWAELNN</sequence>
<protein>
    <submittedName>
        <fullName evidence="2">Flagellar basal body rod protein</fullName>
    </submittedName>
</protein>
<dbReference type="EMBL" id="JBHTKJ010000026">
    <property type="protein sequence ID" value="MFD1038802.1"/>
    <property type="molecule type" value="Genomic_DNA"/>
</dbReference>